<dbReference type="Gene3D" id="2.40.30.170">
    <property type="match status" value="1"/>
</dbReference>
<evidence type="ECO:0000256" key="1">
    <source>
        <dbReference type="ARBA" id="ARBA00009477"/>
    </source>
</evidence>
<dbReference type="Pfam" id="PF25973">
    <property type="entry name" value="BSH_CzcB"/>
    <property type="match status" value="1"/>
</dbReference>
<dbReference type="PROSITE" id="PS51257">
    <property type="entry name" value="PROKAR_LIPOPROTEIN"/>
    <property type="match status" value="1"/>
</dbReference>
<dbReference type="InterPro" id="IPR058792">
    <property type="entry name" value="Beta-barrel_RND_2"/>
</dbReference>
<evidence type="ECO:0000313" key="5">
    <source>
        <dbReference type="EMBL" id="BCI62655.1"/>
    </source>
</evidence>
<dbReference type="GO" id="GO:0015562">
    <property type="term" value="F:efflux transmembrane transporter activity"/>
    <property type="evidence" value="ECO:0007669"/>
    <property type="project" value="TreeGrafter"/>
</dbReference>
<dbReference type="InterPro" id="IPR058647">
    <property type="entry name" value="BSH_CzcB-like"/>
</dbReference>
<gene>
    <name evidence="5" type="ORF">Cop2CBH44_10080</name>
</gene>
<dbReference type="EMBL" id="AP023322">
    <property type="protein sequence ID" value="BCI62655.1"/>
    <property type="molecule type" value="Genomic_DNA"/>
</dbReference>
<dbReference type="SUPFAM" id="SSF111369">
    <property type="entry name" value="HlyD-like secretion proteins"/>
    <property type="match status" value="1"/>
</dbReference>
<dbReference type="AlphaFoldDB" id="A0A7G1HSE4"/>
<evidence type="ECO:0000259" key="2">
    <source>
        <dbReference type="Pfam" id="PF25954"/>
    </source>
</evidence>
<comment type="similarity">
    <text evidence="1">Belongs to the membrane fusion protein (MFP) (TC 8.A.1) family.</text>
</comment>
<dbReference type="InterPro" id="IPR006143">
    <property type="entry name" value="RND_pump_MFP"/>
</dbReference>
<sequence>MRTINYYLCIFIFLWGSISCTQEKGENRTIDYIPVKVYDVKKDISFEEQNYVGTIEELYGSSLSFPIIGNVEKVLIQEGEPVKRGQLLAVLDKTSLQSTYDATHSSLLQAKDAYERMSKLYDNKSLPEIKWIEVQNSLQKAISMEEIAKKNLQDANLYAPFDGIISKKNVEIGMNVTPGIPIFNLVKIEKVNIKIPVPENEISNIKKGDIALIKVAALNNRIFEGKISEKGIIANPISHTYDVKILLDNPTLDLIPGMVCKVNIPKNNMMPEIIIPNHAIQIDNSGKSFVWLANKETAQLQVITTGRLAAKGIVVTEGLKEGDKLIIEGNQKVSNGSKIIIK</sequence>
<dbReference type="InterPro" id="IPR058627">
    <property type="entry name" value="MdtA-like_C"/>
</dbReference>
<dbReference type="PANTHER" id="PTHR30469">
    <property type="entry name" value="MULTIDRUG RESISTANCE PROTEIN MDTA"/>
    <property type="match status" value="1"/>
</dbReference>
<protein>
    <submittedName>
        <fullName evidence="5">Hemolysin secretion protein D</fullName>
    </submittedName>
</protein>
<evidence type="ECO:0000259" key="4">
    <source>
        <dbReference type="Pfam" id="PF25973"/>
    </source>
</evidence>
<dbReference type="GO" id="GO:1990281">
    <property type="term" value="C:efflux pump complex"/>
    <property type="evidence" value="ECO:0007669"/>
    <property type="project" value="TreeGrafter"/>
</dbReference>
<reference evidence="6" key="1">
    <citation type="submission" date="2020-07" db="EMBL/GenBank/DDBJ databases">
        <title>Complete genome sequencing of Coprobacter sp. strain 2CBH44.</title>
        <authorList>
            <person name="Sakamoto M."/>
            <person name="Murakami T."/>
            <person name="Mori H."/>
        </authorList>
    </citation>
    <scope>NUCLEOTIDE SEQUENCE [LARGE SCALE GENOMIC DNA]</scope>
    <source>
        <strain evidence="6">2CBH44</strain>
    </source>
</reference>
<dbReference type="KEGG" id="copr:Cop2CBH44_10080"/>
<dbReference type="Gene3D" id="2.40.50.100">
    <property type="match status" value="1"/>
</dbReference>
<feature type="domain" description="CzcB-like barrel-sandwich hybrid" evidence="4">
    <location>
        <begin position="67"/>
        <end position="184"/>
    </location>
</feature>
<dbReference type="Gene3D" id="2.40.420.20">
    <property type="match status" value="1"/>
</dbReference>
<dbReference type="Pfam" id="PF25967">
    <property type="entry name" value="RND-MFP_C"/>
    <property type="match status" value="1"/>
</dbReference>
<proteinExistence type="inferred from homology"/>
<accession>A0A7G1HSE4</accession>
<keyword evidence="6" id="KW-1185">Reference proteome</keyword>
<dbReference type="Pfam" id="PF25954">
    <property type="entry name" value="Beta-barrel_RND_2"/>
    <property type="match status" value="1"/>
</dbReference>
<name>A0A7G1HSE4_9BACT</name>
<feature type="domain" description="Multidrug resistance protein MdtA-like C-terminal permuted SH3" evidence="3">
    <location>
        <begin position="273"/>
        <end position="332"/>
    </location>
</feature>
<dbReference type="RefSeq" id="WP_021931313.1">
    <property type="nucleotide sequence ID" value="NZ_AP023322.1"/>
</dbReference>
<dbReference type="NCBIfam" id="TIGR01730">
    <property type="entry name" value="RND_mfp"/>
    <property type="match status" value="1"/>
</dbReference>
<evidence type="ECO:0000313" key="6">
    <source>
        <dbReference type="Proteomes" id="UP000594042"/>
    </source>
</evidence>
<evidence type="ECO:0000259" key="3">
    <source>
        <dbReference type="Pfam" id="PF25967"/>
    </source>
</evidence>
<organism evidence="5 6">
    <name type="scientific">Coprobacter secundus subsp. similis</name>
    <dbReference type="NCBI Taxonomy" id="2751153"/>
    <lineage>
        <taxon>Bacteria</taxon>
        <taxon>Pseudomonadati</taxon>
        <taxon>Bacteroidota</taxon>
        <taxon>Bacteroidia</taxon>
        <taxon>Bacteroidales</taxon>
        <taxon>Barnesiellaceae</taxon>
        <taxon>Coprobacter</taxon>
    </lineage>
</organism>
<feature type="domain" description="CusB-like beta-barrel" evidence="2">
    <location>
        <begin position="193"/>
        <end position="264"/>
    </location>
</feature>
<dbReference type="Proteomes" id="UP000594042">
    <property type="component" value="Chromosome"/>
</dbReference>